<protein>
    <submittedName>
        <fullName evidence="1">ECU04_0925 protein</fullName>
    </submittedName>
</protein>
<dbReference type="VEuPathDB" id="MicrosporidiaDB:ECU04_0925"/>
<dbReference type="SUPFAM" id="SSF158372">
    <property type="entry name" value="AF1782-like"/>
    <property type="match status" value="1"/>
</dbReference>
<reference evidence="1 2" key="2">
    <citation type="journal article" date="2009" name="BMC Genomics">
        <title>Identification of transcriptional signals in Encephalitozoon cuniculi widespread among Microsporidia phylum: support for accurate structural genome annotation.</title>
        <authorList>
            <person name="Peyretaillade E."/>
            <person name="Goncalves O."/>
            <person name="Terrat S."/>
            <person name="Dugat-Bony E."/>
            <person name="Wincker P."/>
            <person name="Cornman R.S."/>
            <person name="Evans J.D."/>
            <person name="Delbac F."/>
            <person name="Peyret P."/>
        </authorList>
    </citation>
    <scope>NUCLEOTIDE SEQUENCE [LARGE SCALE GENOMIC DNA]</scope>
    <source>
        <strain evidence="1 2">GB-M1</strain>
    </source>
</reference>
<dbReference type="OrthoDB" id="2191130at2759"/>
<evidence type="ECO:0000313" key="2">
    <source>
        <dbReference type="Proteomes" id="UP000000819"/>
    </source>
</evidence>
<dbReference type="HOGENOM" id="CLU_2277460_0_0_1"/>
<sequence>MLSAVARMAVVGCAIYKLYRKAEKAMKNDEEYLMKITGHAKELGEKMINEAKKHARDKEYELSAEYFYYAYGLLDSGWDYIMAQVDSQEVHRLLHAKKCQDARSLSSQ</sequence>
<dbReference type="RefSeq" id="NP_001402485.1">
    <property type="nucleotide sequence ID" value="NM_001415592.1"/>
</dbReference>
<proteinExistence type="predicted"/>
<dbReference type="InParanoid" id="I7KFW3"/>
<dbReference type="KEGG" id="ecu:ECU04_0925"/>
<organism evidence="1 2">
    <name type="scientific">Encephalitozoon cuniculi (strain GB-M1)</name>
    <name type="common">Microsporidian parasite</name>
    <dbReference type="NCBI Taxonomy" id="284813"/>
    <lineage>
        <taxon>Eukaryota</taxon>
        <taxon>Fungi</taxon>
        <taxon>Fungi incertae sedis</taxon>
        <taxon>Microsporidia</taxon>
        <taxon>Unikaryonidae</taxon>
        <taxon>Encephalitozoon</taxon>
    </lineage>
</organism>
<dbReference type="AlphaFoldDB" id="I7KFW3"/>
<keyword evidence="2" id="KW-1185">Reference proteome</keyword>
<dbReference type="InterPro" id="IPR036809">
    <property type="entry name" value="AF1782-like_sf"/>
</dbReference>
<gene>
    <name evidence="1" type="ordered locus">ECU04_0925</name>
</gene>
<name>I7KFW3_ENCCU</name>
<dbReference type="EMBL" id="AL590444">
    <property type="protein sequence ID" value="CCI73928.1"/>
    <property type="molecule type" value="Genomic_DNA"/>
</dbReference>
<dbReference type="GeneID" id="77136341"/>
<dbReference type="Proteomes" id="UP000000819">
    <property type="component" value="Chromosome IV"/>
</dbReference>
<evidence type="ECO:0000313" key="1">
    <source>
        <dbReference type="EMBL" id="CCI73928.1"/>
    </source>
</evidence>
<accession>I7KFW3</accession>
<reference evidence="1 2" key="1">
    <citation type="journal article" date="2001" name="Nature">
        <title>Genome sequence and gene compaction of the eukaryote parasite Encephalitozoon cuniculi.</title>
        <authorList>
            <person name="Katinka M.D."/>
            <person name="Duprat S."/>
            <person name="Cornillot E."/>
            <person name="Metenier G."/>
            <person name="Thomarat F."/>
            <person name="Prensier G."/>
            <person name="Barbe V."/>
            <person name="Peyretaillade E."/>
            <person name="Brottier P."/>
            <person name="Wincker P."/>
            <person name="Delbac F."/>
            <person name="El Alaoui H."/>
            <person name="Peyret P."/>
            <person name="Saurin W."/>
            <person name="Gouy M."/>
            <person name="Weissenbach J."/>
            <person name="Vivares C.P."/>
        </authorList>
    </citation>
    <scope>NUCLEOTIDE SEQUENCE [LARGE SCALE GENOMIC DNA]</scope>
    <source>
        <strain evidence="1 2">GB-M1</strain>
    </source>
</reference>